<dbReference type="Gene3D" id="3.40.50.1820">
    <property type="entry name" value="alpha/beta hydrolase"/>
    <property type="match status" value="1"/>
</dbReference>
<gene>
    <name evidence="4" type="ORF">PG991_003960</name>
</gene>
<keyword evidence="5" id="KW-1185">Reference proteome</keyword>
<name>A0ABR1S503_9PEZI</name>
<dbReference type="InterPro" id="IPR013094">
    <property type="entry name" value="AB_hydrolase_3"/>
</dbReference>
<evidence type="ECO:0000256" key="1">
    <source>
        <dbReference type="ARBA" id="ARBA00022801"/>
    </source>
</evidence>
<evidence type="ECO:0000313" key="4">
    <source>
        <dbReference type="EMBL" id="KAK8026904.1"/>
    </source>
</evidence>
<organism evidence="4 5">
    <name type="scientific">Apiospora marii</name>
    <dbReference type="NCBI Taxonomy" id="335849"/>
    <lineage>
        <taxon>Eukaryota</taxon>
        <taxon>Fungi</taxon>
        <taxon>Dikarya</taxon>
        <taxon>Ascomycota</taxon>
        <taxon>Pezizomycotina</taxon>
        <taxon>Sordariomycetes</taxon>
        <taxon>Xylariomycetidae</taxon>
        <taxon>Amphisphaeriales</taxon>
        <taxon>Apiosporaceae</taxon>
        <taxon>Apiospora</taxon>
    </lineage>
</organism>
<evidence type="ECO:0000259" key="3">
    <source>
        <dbReference type="Pfam" id="PF07859"/>
    </source>
</evidence>
<accession>A0ABR1S503</accession>
<dbReference type="PANTHER" id="PTHR48081">
    <property type="entry name" value="AB HYDROLASE SUPERFAMILY PROTEIN C4A8.06C"/>
    <property type="match status" value="1"/>
</dbReference>
<proteinExistence type="predicted"/>
<dbReference type="Pfam" id="PF07859">
    <property type="entry name" value="Abhydrolase_3"/>
    <property type="match status" value="1"/>
</dbReference>
<reference evidence="4 5" key="1">
    <citation type="submission" date="2023-01" db="EMBL/GenBank/DDBJ databases">
        <title>Analysis of 21 Apiospora genomes using comparative genomics revels a genus with tremendous synthesis potential of carbohydrate active enzymes and secondary metabolites.</title>
        <authorList>
            <person name="Sorensen T."/>
        </authorList>
    </citation>
    <scope>NUCLEOTIDE SEQUENCE [LARGE SCALE GENOMIC DNA]</scope>
    <source>
        <strain evidence="4 5">CBS 20057</strain>
    </source>
</reference>
<dbReference type="InterPro" id="IPR050300">
    <property type="entry name" value="GDXG_lipolytic_enzyme"/>
</dbReference>
<evidence type="ECO:0000256" key="2">
    <source>
        <dbReference type="SAM" id="MobiDB-lite"/>
    </source>
</evidence>
<sequence length="368" mass="41271">MPPRSREELRSLGVVDPALSAELEKHPIRDPQPSDPYYGRDDHEARRQHRATKLRELHHLRYLPGPIPDQVEEEDRKIPVRDGAEITVRIYRPKGKAALAAAQGGRPLVVMYHEGGWSMGDLSDEEVNCRLFCRDLGAVCVNVDYRLAPEYPFPTWINDSWDALQWAAKNAASLGADPSAGFIVGGGSAGGNIAAVLAHVARDEGLSPPLTGQYLCVPVITCFRRPELIPERYQDEYLSHPGVTRSADQGTDPVLKDLDQAELGLRLLLRADPDSPLFVPFLFGERSPRGHRGLPPTYLQVCGLDPLRDEALIYERILREEADVRTRLDLYAGLGHYFWTNFPRLEASRRFVEDTVRGVKWLLEEQGA</sequence>
<dbReference type="Proteomes" id="UP001396898">
    <property type="component" value="Unassembled WGS sequence"/>
</dbReference>
<keyword evidence="1" id="KW-0378">Hydrolase</keyword>
<comment type="caution">
    <text evidence="4">The sequence shown here is derived from an EMBL/GenBank/DDBJ whole genome shotgun (WGS) entry which is preliminary data.</text>
</comment>
<protein>
    <submittedName>
        <fullName evidence="4">Lipase 2</fullName>
    </submittedName>
</protein>
<feature type="domain" description="Alpha/beta hydrolase fold-3" evidence="3">
    <location>
        <begin position="109"/>
        <end position="339"/>
    </location>
</feature>
<feature type="compositionally biased region" description="Basic and acidic residues" evidence="2">
    <location>
        <begin position="1"/>
        <end position="10"/>
    </location>
</feature>
<dbReference type="InterPro" id="IPR029058">
    <property type="entry name" value="AB_hydrolase_fold"/>
</dbReference>
<dbReference type="SUPFAM" id="SSF53474">
    <property type="entry name" value="alpha/beta-Hydrolases"/>
    <property type="match status" value="1"/>
</dbReference>
<dbReference type="EMBL" id="JAQQWI010000007">
    <property type="protein sequence ID" value="KAK8026904.1"/>
    <property type="molecule type" value="Genomic_DNA"/>
</dbReference>
<feature type="region of interest" description="Disordered" evidence="2">
    <location>
        <begin position="1"/>
        <end position="46"/>
    </location>
</feature>
<dbReference type="PANTHER" id="PTHR48081:SF8">
    <property type="entry name" value="ALPHA_BETA HYDROLASE FOLD-3 DOMAIN-CONTAINING PROTEIN-RELATED"/>
    <property type="match status" value="1"/>
</dbReference>
<evidence type="ECO:0000313" key="5">
    <source>
        <dbReference type="Proteomes" id="UP001396898"/>
    </source>
</evidence>